<dbReference type="EMBL" id="CP047591">
    <property type="protein sequence ID" value="QHI73808.1"/>
    <property type="molecule type" value="Genomic_DNA"/>
</dbReference>
<dbReference type="RefSeq" id="WP_162363570.1">
    <property type="nucleotide sequence ID" value="NZ_CP047591.1"/>
</dbReference>
<accession>A0A6P1MNW6</accession>
<reference evidence="1 2" key="1">
    <citation type="submission" date="2020-01" db="EMBL/GenBank/DDBJ databases">
        <title>Genomic analysis of Aminipila sp. CBA3637.</title>
        <authorList>
            <person name="Kim Y.B."/>
            <person name="Roh S.W."/>
        </authorList>
    </citation>
    <scope>NUCLEOTIDE SEQUENCE [LARGE SCALE GENOMIC DNA]</scope>
    <source>
        <strain evidence="1 2">CBA3637</strain>
    </source>
</reference>
<dbReference type="KEGG" id="amic:Ami3637_16725"/>
<dbReference type="Proteomes" id="UP000463883">
    <property type="component" value="Chromosome"/>
</dbReference>
<protein>
    <submittedName>
        <fullName evidence="1">Uncharacterized protein</fullName>
    </submittedName>
</protein>
<sequence length="55" mass="6439">MTDTERLAFMMKCLKEDFGISSQEQFYEEFNKMKPIDISVFTAPINDISKKEIIS</sequence>
<gene>
    <name evidence="1" type="ORF">Ami3637_16725</name>
</gene>
<evidence type="ECO:0000313" key="2">
    <source>
        <dbReference type="Proteomes" id="UP000463883"/>
    </source>
</evidence>
<organism evidence="1 2">
    <name type="scientific">Aminipila terrae</name>
    <dbReference type="NCBI Taxonomy" id="2697030"/>
    <lineage>
        <taxon>Bacteria</taxon>
        <taxon>Bacillati</taxon>
        <taxon>Bacillota</taxon>
        <taxon>Clostridia</taxon>
        <taxon>Peptostreptococcales</taxon>
        <taxon>Anaerovoracaceae</taxon>
        <taxon>Aminipila</taxon>
    </lineage>
</organism>
<proteinExistence type="predicted"/>
<dbReference type="AlphaFoldDB" id="A0A6P1MNW6"/>
<name>A0A6P1MNW6_9FIRM</name>
<evidence type="ECO:0000313" key="1">
    <source>
        <dbReference type="EMBL" id="QHI73808.1"/>
    </source>
</evidence>
<keyword evidence="2" id="KW-1185">Reference proteome</keyword>